<evidence type="ECO:0000313" key="1">
    <source>
        <dbReference type="EMBL" id="KAE8712605.1"/>
    </source>
</evidence>
<accession>A0A6A3BAN3</accession>
<proteinExistence type="predicted"/>
<comment type="caution">
    <text evidence="1">The sequence shown here is derived from an EMBL/GenBank/DDBJ whole genome shotgun (WGS) entry which is preliminary data.</text>
</comment>
<protein>
    <submittedName>
        <fullName evidence="1">Uncharacterized protein</fullName>
    </submittedName>
</protein>
<dbReference type="Proteomes" id="UP000436088">
    <property type="component" value="Unassembled WGS sequence"/>
</dbReference>
<evidence type="ECO:0000313" key="2">
    <source>
        <dbReference type="Proteomes" id="UP000436088"/>
    </source>
</evidence>
<sequence length="151" mass="16626">MDLSFLIEPSDSQIESGLPCQASENPEVDTQVHLMEITNTLMNDELVFLDVDAKGALENQMKLQELALCLAVQSKFNNTSSRCTSQRSENSVDPLSISPGSCLSSWDFSIDPCDNIFTDHFTCALRCDIAVSGLLRVTEITLDPLVTRVHS</sequence>
<organism evidence="1 2">
    <name type="scientific">Hibiscus syriacus</name>
    <name type="common">Rose of Sharon</name>
    <dbReference type="NCBI Taxonomy" id="106335"/>
    <lineage>
        <taxon>Eukaryota</taxon>
        <taxon>Viridiplantae</taxon>
        <taxon>Streptophyta</taxon>
        <taxon>Embryophyta</taxon>
        <taxon>Tracheophyta</taxon>
        <taxon>Spermatophyta</taxon>
        <taxon>Magnoliopsida</taxon>
        <taxon>eudicotyledons</taxon>
        <taxon>Gunneridae</taxon>
        <taxon>Pentapetalae</taxon>
        <taxon>rosids</taxon>
        <taxon>malvids</taxon>
        <taxon>Malvales</taxon>
        <taxon>Malvaceae</taxon>
        <taxon>Malvoideae</taxon>
        <taxon>Hibiscus</taxon>
    </lineage>
</organism>
<gene>
    <name evidence="1" type="ORF">F3Y22_tig00110239pilonHSYRG00030</name>
</gene>
<reference evidence="1" key="1">
    <citation type="submission" date="2019-09" db="EMBL/GenBank/DDBJ databases">
        <title>Draft genome information of white flower Hibiscus syriacus.</title>
        <authorList>
            <person name="Kim Y.-M."/>
        </authorList>
    </citation>
    <scope>NUCLEOTIDE SEQUENCE [LARGE SCALE GENOMIC DNA]</scope>
    <source>
        <strain evidence="1">YM2019G1</strain>
    </source>
</reference>
<keyword evidence="2" id="KW-1185">Reference proteome</keyword>
<dbReference type="AlphaFoldDB" id="A0A6A3BAN3"/>
<name>A0A6A3BAN3_HIBSY</name>
<dbReference type="EMBL" id="VEPZ02000890">
    <property type="protein sequence ID" value="KAE8712605.1"/>
    <property type="molecule type" value="Genomic_DNA"/>
</dbReference>